<proteinExistence type="inferred from homology"/>
<keyword evidence="9" id="KW-1185">Reference proteome</keyword>
<dbReference type="InterPro" id="IPR013527">
    <property type="entry name" value="YicC-like_N"/>
</dbReference>
<dbReference type="NCBIfam" id="TIGR00255">
    <property type="entry name" value="YicC/YloC family endoribonuclease"/>
    <property type="match status" value="1"/>
</dbReference>
<evidence type="ECO:0000256" key="2">
    <source>
        <dbReference type="ARBA" id="ARBA00022722"/>
    </source>
</evidence>
<keyword evidence="4" id="KW-0378">Hydrolase</keyword>
<comment type="cofactor">
    <cofactor evidence="1">
        <name>a divalent metal cation</name>
        <dbReference type="ChEBI" id="CHEBI:60240"/>
    </cofactor>
</comment>
<dbReference type="RefSeq" id="WP_201158090.1">
    <property type="nucleotide sequence ID" value="NZ_NHSD01000299.1"/>
</dbReference>
<reference evidence="8" key="1">
    <citation type="submission" date="2017-05" db="EMBL/GenBank/DDBJ databases">
        <authorList>
            <person name="Imhoff J.F."/>
            <person name="Rahn T."/>
            <person name="Kuenzel S."/>
            <person name="Neulinger S.C."/>
        </authorList>
    </citation>
    <scope>NUCLEOTIDE SEQUENCE</scope>
    <source>
        <strain evidence="8">LMG 28126</strain>
    </source>
</reference>
<keyword evidence="2" id="KW-0540">Nuclease</keyword>
<evidence type="ECO:0000256" key="1">
    <source>
        <dbReference type="ARBA" id="ARBA00001968"/>
    </source>
</evidence>
<name>A0A934WJR9_9RHOB</name>
<evidence type="ECO:0000313" key="8">
    <source>
        <dbReference type="EMBL" id="MBK5928336.1"/>
    </source>
</evidence>
<evidence type="ECO:0000259" key="6">
    <source>
        <dbReference type="Pfam" id="PF03755"/>
    </source>
</evidence>
<sequence length="296" mass="30675">MISSMTGFATHAGALDRVSWQWEMRSVNARGLDLRLRLPDGIAGLEAGVRAALSARIARGSVSLSLRLTRPAEGEVPRLNAEVLSAVLSALRTAEEAAAAADVRLAPASAAEVLALRGVLETAAPEADTAPLAAALLADLPALLDAHGAARAAEGAALGAILAAQVDRIAALSEAAAELAAARRPEQARALASAVAALLAQAPQADPGRLEQELAVIATRTDITEEIDRLRAHVAAARDLLGQGGPVGRRLDFLTQEFNREANTLCAKAQSAALTRAGLDLKAVIDQMREQVQNVE</sequence>
<dbReference type="GO" id="GO:0004521">
    <property type="term" value="F:RNA endonuclease activity"/>
    <property type="evidence" value="ECO:0007669"/>
    <property type="project" value="InterPro"/>
</dbReference>
<evidence type="ECO:0000259" key="7">
    <source>
        <dbReference type="Pfam" id="PF08340"/>
    </source>
</evidence>
<dbReference type="Pfam" id="PF08340">
    <property type="entry name" value="YicC-like_C"/>
    <property type="match status" value="1"/>
</dbReference>
<gene>
    <name evidence="8" type="ORF">CCR87_13500</name>
</gene>
<feature type="domain" description="Endoribonuclease YicC-like C-terminal" evidence="7">
    <location>
        <begin position="181"/>
        <end position="296"/>
    </location>
</feature>
<organism evidence="8 9">
    <name type="scientific">Rhodobaculum claviforme</name>
    <dbReference type="NCBI Taxonomy" id="1549854"/>
    <lineage>
        <taxon>Bacteria</taxon>
        <taxon>Pseudomonadati</taxon>
        <taxon>Pseudomonadota</taxon>
        <taxon>Alphaproteobacteria</taxon>
        <taxon>Rhodobacterales</taxon>
        <taxon>Paracoccaceae</taxon>
        <taxon>Rhodobaculum</taxon>
    </lineage>
</organism>
<accession>A0A934WJR9</accession>
<reference evidence="8" key="2">
    <citation type="journal article" date="2020" name="Microorganisms">
        <title>Osmotic Adaptation and Compatible Solute Biosynthesis of Phototrophic Bacteria as Revealed from Genome Analyses.</title>
        <authorList>
            <person name="Imhoff J.F."/>
            <person name="Rahn T."/>
            <person name="Kunzel S."/>
            <person name="Keller A."/>
            <person name="Neulinger S.C."/>
        </authorList>
    </citation>
    <scope>NUCLEOTIDE SEQUENCE</scope>
    <source>
        <strain evidence="8">LMG 28126</strain>
    </source>
</reference>
<keyword evidence="3" id="KW-0255">Endonuclease</keyword>
<dbReference type="GO" id="GO:0016787">
    <property type="term" value="F:hydrolase activity"/>
    <property type="evidence" value="ECO:0007669"/>
    <property type="project" value="UniProtKB-KW"/>
</dbReference>
<evidence type="ECO:0000256" key="5">
    <source>
        <dbReference type="ARBA" id="ARBA00035648"/>
    </source>
</evidence>
<dbReference type="PANTHER" id="PTHR30636:SF3">
    <property type="entry name" value="UPF0701 PROTEIN YICC"/>
    <property type="match status" value="1"/>
</dbReference>
<dbReference type="PANTHER" id="PTHR30636">
    <property type="entry name" value="UPF0701 PROTEIN YICC"/>
    <property type="match status" value="1"/>
</dbReference>
<comment type="similarity">
    <text evidence="5">Belongs to the YicC/YloC family.</text>
</comment>
<protein>
    <submittedName>
        <fullName evidence="8">YicC family protein</fullName>
    </submittedName>
</protein>
<feature type="domain" description="Endoribonuclease YicC-like N-terminal" evidence="6">
    <location>
        <begin position="2"/>
        <end position="158"/>
    </location>
</feature>
<evidence type="ECO:0000313" key="9">
    <source>
        <dbReference type="Proteomes" id="UP000706333"/>
    </source>
</evidence>
<dbReference type="InterPro" id="IPR013551">
    <property type="entry name" value="YicC-like_C"/>
</dbReference>
<evidence type="ECO:0000256" key="4">
    <source>
        <dbReference type="ARBA" id="ARBA00022801"/>
    </source>
</evidence>
<dbReference type="Proteomes" id="UP000706333">
    <property type="component" value="Unassembled WGS sequence"/>
</dbReference>
<evidence type="ECO:0000256" key="3">
    <source>
        <dbReference type="ARBA" id="ARBA00022759"/>
    </source>
</evidence>
<dbReference type="EMBL" id="NHSD01000299">
    <property type="protein sequence ID" value="MBK5928336.1"/>
    <property type="molecule type" value="Genomic_DNA"/>
</dbReference>
<dbReference type="InterPro" id="IPR005229">
    <property type="entry name" value="YicC/YloC-like"/>
</dbReference>
<dbReference type="Pfam" id="PF03755">
    <property type="entry name" value="YicC-like_N"/>
    <property type="match status" value="1"/>
</dbReference>
<comment type="caution">
    <text evidence="8">The sequence shown here is derived from an EMBL/GenBank/DDBJ whole genome shotgun (WGS) entry which is preliminary data.</text>
</comment>
<dbReference type="AlphaFoldDB" id="A0A934WJR9"/>